<dbReference type="Proteomes" id="UP001321786">
    <property type="component" value="Chromosome"/>
</dbReference>
<reference evidence="1 2" key="1">
    <citation type="submission" date="2023-08" db="EMBL/GenBank/DDBJ databases">
        <title>Helicovermis profunda gen. nov., sp. nov., a novel mesophilic, fermentative bacterium within the Bacillota from a deep-sea hydrothermal vent chimney.</title>
        <authorList>
            <person name="Miyazaki U."/>
            <person name="Mizutani D."/>
            <person name="Hashimoto Y."/>
            <person name="Tame A."/>
            <person name="Sawayama S."/>
            <person name="Miyazaki J."/>
            <person name="Takai K."/>
            <person name="Nakagawa S."/>
        </authorList>
    </citation>
    <scope>NUCLEOTIDE SEQUENCE [LARGE SCALE GENOMIC DNA]</scope>
    <source>
        <strain evidence="1 2">S502</strain>
    </source>
</reference>
<organism evidence="1 2">
    <name type="scientific">Helicovermis profundi</name>
    <dbReference type="NCBI Taxonomy" id="3065157"/>
    <lineage>
        <taxon>Bacteria</taxon>
        <taxon>Bacillati</taxon>
        <taxon>Bacillota</taxon>
        <taxon>Clostridia</taxon>
        <taxon>Helicovermis</taxon>
    </lineage>
</organism>
<dbReference type="EMBL" id="AP028654">
    <property type="protein sequence ID" value="BEP28023.1"/>
    <property type="molecule type" value="Genomic_DNA"/>
</dbReference>
<proteinExistence type="predicted"/>
<evidence type="ECO:0000313" key="2">
    <source>
        <dbReference type="Proteomes" id="UP001321786"/>
    </source>
</evidence>
<evidence type="ECO:0000313" key="1">
    <source>
        <dbReference type="EMBL" id="BEP28023.1"/>
    </source>
</evidence>
<accession>A0AAU9EF31</accession>
<dbReference type="AlphaFoldDB" id="A0AAU9EF31"/>
<dbReference type="RefSeq" id="WP_338536373.1">
    <property type="nucleotide sequence ID" value="NZ_AP028654.1"/>
</dbReference>
<protein>
    <submittedName>
        <fullName evidence="1">Uncharacterized protein</fullName>
    </submittedName>
</protein>
<keyword evidence="2" id="KW-1185">Reference proteome</keyword>
<gene>
    <name evidence="1" type="ORF">HLPR_03540</name>
</gene>
<name>A0AAU9EF31_9FIRM</name>
<dbReference type="KEGG" id="hprf:HLPR_03540"/>
<sequence length="98" mass="11480">MEMNMFVKYIKLDENKRILVAIQDQFISYLTEADNKKMLKEGAEKILKENFIQLEIGKNIIRLTVKEGTEEESMTLVKEELVKALEMAMAFMSQMNKK</sequence>